<sequence length="129" mass="14179">MAAVMRQERDAKMELKACLHDEDERADLAESVATRLESLCALCPDFLLAAVLEGVLGEIVMDVPQENLREVARRLRKSHTAENEAGFRIGMKALEACAQEGSAAFFARLTAMSPADVALWRNDFEGLAL</sequence>
<comment type="caution">
    <text evidence="1">The sequence shown here is derived from an EMBL/GenBank/DDBJ whole genome shotgun (WGS) entry which is preliminary data.</text>
</comment>
<dbReference type="InParanoid" id="A0A2R5GPG0"/>
<organism evidence="1 2">
    <name type="scientific">Hondaea fermentalgiana</name>
    <dbReference type="NCBI Taxonomy" id="2315210"/>
    <lineage>
        <taxon>Eukaryota</taxon>
        <taxon>Sar</taxon>
        <taxon>Stramenopiles</taxon>
        <taxon>Bigyra</taxon>
        <taxon>Labyrinthulomycetes</taxon>
        <taxon>Thraustochytrida</taxon>
        <taxon>Thraustochytriidae</taxon>
        <taxon>Hondaea</taxon>
    </lineage>
</organism>
<proteinExistence type="predicted"/>
<dbReference type="AlphaFoldDB" id="A0A2R5GPG0"/>
<protein>
    <submittedName>
        <fullName evidence="1">Uncharacterized protein</fullName>
    </submittedName>
</protein>
<evidence type="ECO:0000313" key="1">
    <source>
        <dbReference type="EMBL" id="GBG32505.1"/>
    </source>
</evidence>
<dbReference type="EMBL" id="BEYU01000122">
    <property type="protein sequence ID" value="GBG32505.1"/>
    <property type="molecule type" value="Genomic_DNA"/>
</dbReference>
<keyword evidence="2" id="KW-1185">Reference proteome</keyword>
<gene>
    <name evidence="1" type="ORF">FCC1311_087302</name>
</gene>
<dbReference type="Proteomes" id="UP000241890">
    <property type="component" value="Unassembled WGS sequence"/>
</dbReference>
<accession>A0A2R5GPG0</accession>
<reference evidence="1 2" key="1">
    <citation type="submission" date="2017-12" db="EMBL/GenBank/DDBJ databases">
        <title>Sequencing, de novo assembly and annotation of complete genome of a new Thraustochytrid species, strain FCC1311.</title>
        <authorList>
            <person name="Sedici K."/>
            <person name="Godart F."/>
            <person name="Aiese Cigliano R."/>
            <person name="Sanseverino W."/>
            <person name="Barakat M."/>
            <person name="Ortet P."/>
            <person name="Marechal E."/>
            <person name="Cagnac O."/>
            <person name="Amato A."/>
        </authorList>
    </citation>
    <scope>NUCLEOTIDE SEQUENCE [LARGE SCALE GENOMIC DNA]</scope>
</reference>
<name>A0A2R5GPG0_9STRA</name>
<evidence type="ECO:0000313" key="2">
    <source>
        <dbReference type="Proteomes" id="UP000241890"/>
    </source>
</evidence>